<keyword evidence="5" id="KW-0472">Membrane</keyword>
<evidence type="ECO:0000313" key="8">
    <source>
        <dbReference type="Proteomes" id="UP000546464"/>
    </source>
</evidence>
<dbReference type="InterPro" id="IPR042177">
    <property type="entry name" value="Cell/Rod_1"/>
</dbReference>
<dbReference type="RefSeq" id="WP_185675062.1">
    <property type="nucleotide sequence ID" value="NZ_JACHVB010000020.1"/>
</dbReference>
<keyword evidence="8" id="KW-1185">Reference proteome</keyword>
<comment type="similarity">
    <text evidence="1">Belongs to the MreC family.</text>
</comment>
<keyword evidence="5" id="KW-1133">Transmembrane helix</keyword>
<feature type="transmembrane region" description="Helical" evidence="5">
    <location>
        <begin position="12"/>
        <end position="29"/>
    </location>
</feature>
<evidence type="ECO:0000256" key="1">
    <source>
        <dbReference type="ARBA" id="ARBA00009369"/>
    </source>
</evidence>
<dbReference type="PANTHER" id="PTHR34138">
    <property type="entry name" value="CELL SHAPE-DETERMINING PROTEIN MREC"/>
    <property type="match status" value="1"/>
</dbReference>
<dbReference type="Proteomes" id="UP000546464">
    <property type="component" value="Unassembled WGS sequence"/>
</dbReference>
<keyword evidence="3" id="KW-0133">Cell shape</keyword>
<feature type="domain" description="Rod shape-determining protein MreC beta-barrel core" evidence="6">
    <location>
        <begin position="118"/>
        <end position="270"/>
    </location>
</feature>
<organism evidence="7 8">
    <name type="scientific">Ruficoccus amylovorans</name>
    <dbReference type="NCBI Taxonomy" id="1804625"/>
    <lineage>
        <taxon>Bacteria</taxon>
        <taxon>Pseudomonadati</taxon>
        <taxon>Verrucomicrobiota</taxon>
        <taxon>Opitutia</taxon>
        <taxon>Puniceicoccales</taxon>
        <taxon>Cerasicoccaceae</taxon>
        <taxon>Ruficoccus</taxon>
    </lineage>
</organism>
<keyword evidence="5" id="KW-0812">Transmembrane</keyword>
<reference evidence="7 8" key="1">
    <citation type="submission" date="2020-07" db="EMBL/GenBank/DDBJ databases">
        <authorList>
            <person name="Feng X."/>
        </authorList>
    </citation>
    <scope>NUCLEOTIDE SEQUENCE [LARGE SCALE GENOMIC DNA]</scope>
    <source>
        <strain evidence="7 8">JCM31066</strain>
    </source>
</reference>
<dbReference type="Pfam" id="PF04085">
    <property type="entry name" value="MreC"/>
    <property type="match status" value="1"/>
</dbReference>
<dbReference type="GO" id="GO:0005886">
    <property type="term" value="C:plasma membrane"/>
    <property type="evidence" value="ECO:0007669"/>
    <property type="project" value="TreeGrafter"/>
</dbReference>
<comment type="caution">
    <text evidence="7">The sequence shown here is derived from an EMBL/GenBank/DDBJ whole genome shotgun (WGS) entry which is preliminary data.</text>
</comment>
<dbReference type="InterPro" id="IPR007221">
    <property type="entry name" value="MreC"/>
</dbReference>
<dbReference type="GO" id="GO:0008360">
    <property type="term" value="P:regulation of cell shape"/>
    <property type="evidence" value="ECO:0007669"/>
    <property type="project" value="UniProtKB-KW"/>
</dbReference>
<evidence type="ECO:0000259" key="6">
    <source>
        <dbReference type="Pfam" id="PF04085"/>
    </source>
</evidence>
<evidence type="ECO:0000256" key="3">
    <source>
        <dbReference type="ARBA" id="ARBA00022960"/>
    </source>
</evidence>
<evidence type="ECO:0000256" key="5">
    <source>
        <dbReference type="SAM" id="Phobius"/>
    </source>
</evidence>
<dbReference type="InterPro" id="IPR055342">
    <property type="entry name" value="MreC_beta-barrel_core"/>
</dbReference>
<gene>
    <name evidence="7" type="ORF">H5P28_07370</name>
</gene>
<dbReference type="EMBL" id="JACHVB010000020">
    <property type="protein sequence ID" value="MBC2594080.1"/>
    <property type="molecule type" value="Genomic_DNA"/>
</dbReference>
<evidence type="ECO:0000256" key="4">
    <source>
        <dbReference type="ARBA" id="ARBA00032089"/>
    </source>
</evidence>
<proteinExistence type="inferred from homology"/>
<protein>
    <recommendedName>
        <fullName evidence="2">Cell shape-determining protein MreC</fullName>
    </recommendedName>
    <alternativeName>
        <fullName evidence="4">Cell shape protein MreC</fullName>
    </alternativeName>
</protein>
<dbReference type="PANTHER" id="PTHR34138:SF1">
    <property type="entry name" value="CELL SHAPE-DETERMINING PROTEIN MREC"/>
    <property type="match status" value="1"/>
</dbReference>
<dbReference type="Gene3D" id="2.40.10.340">
    <property type="entry name" value="Rod shape-determining protein MreC, domain 1"/>
    <property type="match status" value="1"/>
</dbReference>
<evidence type="ECO:0000256" key="2">
    <source>
        <dbReference type="ARBA" id="ARBA00013855"/>
    </source>
</evidence>
<evidence type="ECO:0000313" key="7">
    <source>
        <dbReference type="EMBL" id="MBC2594080.1"/>
    </source>
</evidence>
<dbReference type="AlphaFoldDB" id="A0A842HCV6"/>
<sequence>MALKRLSQFKPLVVLLVFLVAWWVMPVMLKRWIQTGFYEFQAPMMFAESQVEDLQSYWTLRGQSKREMIEAGRDLARENARLTVQLQENRTLSDEASRLEALLELPSHPDFRYEVARVARRELSAWWQQIVIRKGANYGIPVGAAVIYKGGVVGRVREVHAYTAVVELISSSGFRMAANVAGEDRPVTYQGLLNPPFSNPMGEVLNVPASVKVSPSQPLRLVSSRLGGIFPEGLTIGQVVELTPGSDGFFQQGRVQLNPDLGALREVAIIVPIEQEGTALAVEPSAASREGQGGN</sequence>
<dbReference type="InterPro" id="IPR042175">
    <property type="entry name" value="Cell/Rod_MreC_2"/>
</dbReference>
<dbReference type="Gene3D" id="2.40.10.350">
    <property type="entry name" value="Rod shape-determining protein MreC, domain 2"/>
    <property type="match status" value="1"/>
</dbReference>
<accession>A0A842HCV6</accession>
<name>A0A842HCV6_9BACT</name>